<evidence type="ECO:0000313" key="4">
    <source>
        <dbReference type="Proteomes" id="UP000791440"/>
    </source>
</evidence>
<dbReference type="PANTHER" id="PTHR31195:SF2">
    <property type="entry name" value="GEO02494P1"/>
    <property type="match status" value="1"/>
</dbReference>
<dbReference type="OrthoDB" id="10043580at2759"/>
<reference evidence="3" key="1">
    <citation type="journal article" date="2016" name="Insect Biochem. Mol. Biol.">
        <title>Multifaceted biological insights from a draft genome sequence of the tobacco hornworm moth, Manduca sexta.</title>
        <authorList>
            <person name="Kanost M.R."/>
            <person name="Arrese E.L."/>
            <person name="Cao X."/>
            <person name="Chen Y.R."/>
            <person name="Chellapilla S."/>
            <person name="Goldsmith M.R."/>
            <person name="Grosse-Wilde E."/>
            <person name="Heckel D.G."/>
            <person name="Herndon N."/>
            <person name="Jiang H."/>
            <person name="Papanicolaou A."/>
            <person name="Qu J."/>
            <person name="Soulages J.L."/>
            <person name="Vogel H."/>
            <person name="Walters J."/>
            <person name="Waterhouse R.M."/>
            <person name="Ahn S.J."/>
            <person name="Almeida F.C."/>
            <person name="An C."/>
            <person name="Aqrawi P."/>
            <person name="Bretschneider A."/>
            <person name="Bryant W.B."/>
            <person name="Bucks S."/>
            <person name="Chao H."/>
            <person name="Chevignon G."/>
            <person name="Christen J.M."/>
            <person name="Clarke D.F."/>
            <person name="Dittmer N.T."/>
            <person name="Ferguson L.C.F."/>
            <person name="Garavelou S."/>
            <person name="Gordon K.H.J."/>
            <person name="Gunaratna R.T."/>
            <person name="Han Y."/>
            <person name="Hauser F."/>
            <person name="He Y."/>
            <person name="Heidel-Fischer H."/>
            <person name="Hirsh A."/>
            <person name="Hu Y."/>
            <person name="Jiang H."/>
            <person name="Kalra D."/>
            <person name="Klinner C."/>
            <person name="Konig C."/>
            <person name="Kovar C."/>
            <person name="Kroll A.R."/>
            <person name="Kuwar S.S."/>
            <person name="Lee S.L."/>
            <person name="Lehman R."/>
            <person name="Li K."/>
            <person name="Li Z."/>
            <person name="Liang H."/>
            <person name="Lovelace S."/>
            <person name="Lu Z."/>
            <person name="Mansfield J.H."/>
            <person name="McCulloch K.J."/>
            <person name="Mathew T."/>
            <person name="Morton B."/>
            <person name="Muzny D.M."/>
            <person name="Neunemann D."/>
            <person name="Ongeri F."/>
            <person name="Pauchet Y."/>
            <person name="Pu L.L."/>
            <person name="Pyrousis I."/>
            <person name="Rao X.J."/>
            <person name="Redding A."/>
            <person name="Roesel C."/>
            <person name="Sanchez-Gracia A."/>
            <person name="Schaack S."/>
            <person name="Shukla A."/>
            <person name="Tetreau G."/>
            <person name="Wang Y."/>
            <person name="Xiong G.H."/>
            <person name="Traut W."/>
            <person name="Walsh T.K."/>
            <person name="Worley K.C."/>
            <person name="Wu D."/>
            <person name="Wu W."/>
            <person name="Wu Y.Q."/>
            <person name="Zhang X."/>
            <person name="Zou Z."/>
            <person name="Zucker H."/>
            <person name="Briscoe A.D."/>
            <person name="Burmester T."/>
            <person name="Clem R.J."/>
            <person name="Feyereisen R."/>
            <person name="Grimmelikhuijzen C.J.P."/>
            <person name="Hamodrakas S.J."/>
            <person name="Hansson B.S."/>
            <person name="Huguet E."/>
            <person name="Jermiin L.S."/>
            <person name="Lan Q."/>
            <person name="Lehman H.K."/>
            <person name="Lorenzen M."/>
            <person name="Merzendorfer H."/>
            <person name="Michalopoulos I."/>
            <person name="Morton D.B."/>
            <person name="Muthukrishnan S."/>
            <person name="Oakeshott J.G."/>
            <person name="Palmer W."/>
            <person name="Park Y."/>
            <person name="Passarelli A.L."/>
            <person name="Rozas J."/>
            <person name="Schwartz L.M."/>
            <person name="Smith W."/>
            <person name="Southgate A."/>
            <person name="Vilcinskas A."/>
            <person name="Vogt R."/>
            <person name="Wang P."/>
            <person name="Werren J."/>
            <person name="Yu X.Q."/>
            <person name="Zhou J.J."/>
            <person name="Brown S.J."/>
            <person name="Scherer S.E."/>
            <person name="Richards S."/>
            <person name="Blissard G.W."/>
        </authorList>
    </citation>
    <scope>NUCLEOTIDE SEQUENCE</scope>
</reference>
<sequence>MNRKRNVAYTKPEDPEFLKNIKRQAGYDDRNPKFDKYEITDSDFVDDEESEQPQVVVLKQGDLTAEEAEIEMKKIEIEESEIKADLTQRVIFKSKRSTDKISSTKNRKSDIDKKFKVMDKKSRNLLSFDDDDDEDEN</sequence>
<dbReference type="EMBL" id="JH668722">
    <property type="protein sequence ID" value="KAG6461126.1"/>
    <property type="molecule type" value="Genomic_DNA"/>
</dbReference>
<evidence type="ECO:0000256" key="1">
    <source>
        <dbReference type="SAM" id="Coils"/>
    </source>
</evidence>
<evidence type="ECO:0000259" key="2">
    <source>
        <dbReference type="Pfam" id="PF15377"/>
    </source>
</evidence>
<evidence type="ECO:0000313" key="3">
    <source>
        <dbReference type="EMBL" id="KAG6461126.1"/>
    </source>
</evidence>
<dbReference type="Pfam" id="PF15377">
    <property type="entry name" value="DUF4604"/>
    <property type="match status" value="1"/>
</dbReference>
<organism evidence="3 4">
    <name type="scientific">Manduca sexta</name>
    <name type="common">Tobacco hawkmoth</name>
    <name type="synonym">Tobacco hornworm</name>
    <dbReference type="NCBI Taxonomy" id="7130"/>
    <lineage>
        <taxon>Eukaryota</taxon>
        <taxon>Metazoa</taxon>
        <taxon>Ecdysozoa</taxon>
        <taxon>Arthropoda</taxon>
        <taxon>Hexapoda</taxon>
        <taxon>Insecta</taxon>
        <taxon>Pterygota</taxon>
        <taxon>Neoptera</taxon>
        <taxon>Endopterygota</taxon>
        <taxon>Lepidoptera</taxon>
        <taxon>Glossata</taxon>
        <taxon>Ditrysia</taxon>
        <taxon>Bombycoidea</taxon>
        <taxon>Sphingidae</taxon>
        <taxon>Sphinginae</taxon>
        <taxon>Sphingini</taxon>
        <taxon>Manduca</taxon>
    </lineage>
</organism>
<feature type="coiled-coil region" evidence="1">
    <location>
        <begin position="58"/>
        <end position="85"/>
    </location>
</feature>
<feature type="domain" description="DUF4604" evidence="2">
    <location>
        <begin position="5"/>
        <end position="108"/>
    </location>
</feature>
<comment type="caution">
    <text evidence="3">The sequence shown here is derived from an EMBL/GenBank/DDBJ whole genome shotgun (WGS) entry which is preliminary data.</text>
</comment>
<protein>
    <recommendedName>
        <fullName evidence="2">DUF4604 domain-containing protein</fullName>
    </recommendedName>
</protein>
<dbReference type="InterPro" id="IPR040219">
    <property type="entry name" value="KIAA1143-like"/>
</dbReference>
<keyword evidence="1" id="KW-0175">Coiled coil</keyword>
<accession>A0A921ZPS2</accession>
<dbReference type="AlphaFoldDB" id="A0A921ZPS2"/>
<dbReference type="InterPro" id="IPR027911">
    <property type="entry name" value="DUF4604"/>
</dbReference>
<name>A0A921ZPS2_MANSE</name>
<dbReference type="Proteomes" id="UP000791440">
    <property type="component" value="Unassembled WGS sequence"/>
</dbReference>
<keyword evidence="4" id="KW-1185">Reference proteome</keyword>
<dbReference type="PANTHER" id="PTHR31195">
    <property type="entry name" value="GEO02494P1"/>
    <property type="match status" value="1"/>
</dbReference>
<proteinExistence type="predicted"/>
<gene>
    <name evidence="3" type="ORF">O3G_MSEX012431</name>
</gene>
<reference evidence="3" key="2">
    <citation type="submission" date="2020-12" db="EMBL/GenBank/DDBJ databases">
        <authorList>
            <person name="Kanost M."/>
        </authorList>
    </citation>
    <scope>NUCLEOTIDE SEQUENCE</scope>
</reference>